<organism evidence="2">
    <name type="scientific">marine sediment metagenome</name>
    <dbReference type="NCBI Taxonomy" id="412755"/>
    <lineage>
        <taxon>unclassified sequences</taxon>
        <taxon>metagenomes</taxon>
        <taxon>ecological metagenomes</taxon>
    </lineage>
</organism>
<name>A0A0F9L6P7_9ZZZZ</name>
<protein>
    <submittedName>
        <fullName evidence="2">Uncharacterized protein</fullName>
    </submittedName>
</protein>
<feature type="region of interest" description="Disordered" evidence="1">
    <location>
        <begin position="146"/>
        <end position="176"/>
    </location>
</feature>
<comment type="caution">
    <text evidence="2">The sequence shown here is derived from an EMBL/GenBank/DDBJ whole genome shotgun (WGS) entry which is preliminary data.</text>
</comment>
<sequence>MHKAAKMIREDELLRLLMAGYMLKEAATHLDLAYWTVRKYASAPEFMVKLRELSTNVFERVDAELKHSKESIMEKLEKASDKALEKMESLLDRQDAGPMLQFKAAQDLLDRRAEVSRTKRVDATVDQKHSFVNPLLLVHAANTAREMDEYAKRHPDDGGERERGRAPELPPSESTE</sequence>
<reference evidence="2" key="1">
    <citation type="journal article" date="2015" name="Nature">
        <title>Complex archaea that bridge the gap between prokaryotes and eukaryotes.</title>
        <authorList>
            <person name="Spang A."/>
            <person name="Saw J.H."/>
            <person name="Jorgensen S.L."/>
            <person name="Zaremba-Niedzwiedzka K."/>
            <person name="Martijn J."/>
            <person name="Lind A.E."/>
            <person name="van Eijk R."/>
            <person name="Schleper C."/>
            <person name="Guy L."/>
            <person name="Ettema T.J."/>
        </authorList>
    </citation>
    <scope>NUCLEOTIDE SEQUENCE</scope>
</reference>
<evidence type="ECO:0000313" key="2">
    <source>
        <dbReference type="EMBL" id="KKM23295.1"/>
    </source>
</evidence>
<accession>A0A0F9L6P7</accession>
<evidence type="ECO:0000256" key="1">
    <source>
        <dbReference type="SAM" id="MobiDB-lite"/>
    </source>
</evidence>
<proteinExistence type="predicted"/>
<gene>
    <name evidence="2" type="ORF">LCGC14_1616720</name>
</gene>
<dbReference type="EMBL" id="LAZR01013153">
    <property type="protein sequence ID" value="KKM23295.1"/>
    <property type="molecule type" value="Genomic_DNA"/>
</dbReference>
<dbReference type="AlphaFoldDB" id="A0A0F9L6P7"/>
<feature type="compositionally biased region" description="Basic and acidic residues" evidence="1">
    <location>
        <begin position="146"/>
        <end position="166"/>
    </location>
</feature>